<dbReference type="EMBL" id="OB683808">
    <property type="protein sequence ID" value="CAD7236995.1"/>
    <property type="molecule type" value="Genomic_DNA"/>
</dbReference>
<proteinExistence type="predicted"/>
<sequence>MSIPGTNWESRSAALILRYPINQSAICPTGNYILGLNISDSHQPNPGIESLLPDFEAVEDFETGDILPSEVYNLHDLLPEDKTKFYR</sequence>
<accession>A0A7R8WZ26</accession>
<evidence type="ECO:0000313" key="1">
    <source>
        <dbReference type="EMBL" id="CAD7236995.1"/>
    </source>
</evidence>
<dbReference type="OrthoDB" id="429145at2759"/>
<protein>
    <submittedName>
        <fullName evidence="1">Uncharacterized protein</fullName>
    </submittedName>
</protein>
<name>A0A7R8WZ26_9CRUS</name>
<gene>
    <name evidence="1" type="ORF">CTOB1V02_LOCUS14810</name>
</gene>
<reference evidence="1" key="1">
    <citation type="submission" date="2020-11" db="EMBL/GenBank/DDBJ databases">
        <authorList>
            <person name="Tran Van P."/>
        </authorList>
    </citation>
    <scope>NUCLEOTIDE SEQUENCE</scope>
</reference>
<organism evidence="1">
    <name type="scientific">Cyprideis torosa</name>
    <dbReference type="NCBI Taxonomy" id="163714"/>
    <lineage>
        <taxon>Eukaryota</taxon>
        <taxon>Metazoa</taxon>
        <taxon>Ecdysozoa</taxon>
        <taxon>Arthropoda</taxon>
        <taxon>Crustacea</taxon>
        <taxon>Oligostraca</taxon>
        <taxon>Ostracoda</taxon>
        <taxon>Podocopa</taxon>
        <taxon>Podocopida</taxon>
        <taxon>Cytherocopina</taxon>
        <taxon>Cytheroidea</taxon>
        <taxon>Cytherideidae</taxon>
        <taxon>Cyprideis</taxon>
    </lineage>
</organism>
<dbReference type="AlphaFoldDB" id="A0A7R8WZ26"/>